<organism evidence="2 3">
    <name type="scientific">Periconia digitata</name>
    <dbReference type="NCBI Taxonomy" id="1303443"/>
    <lineage>
        <taxon>Eukaryota</taxon>
        <taxon>Fungi</taxon>
        <taxon>Dikarya</taxon>
        <taxon>Ascomycota</taxon>
        <taxon>Pezizomycotina</taxon>
        <taxon>Dothideomycetes</taxon>
        <taxon>Pleosporomycetidae</taxon>
        <taxon>Pleosporales</taxon>
        <taxon>Massarineae</taxon>
        <taxon>Periconiaceae</taxon>
        <taxon>Periconia</taxon>
    </lineage>
</organism>
<feature type="region of interest" description="Disordered" evidence="1">
    <location>
        <begin position="68"/>
        <end position="107"/>
    </location>
</feature>
<accession>A0A9W4U5N5</accession>
<dbReference type="EMBL" id="CAOQHR010000001">
    <property type="protein sequence ID" value="CAI6255707.1"/>
    <property type="molecule type" value="Genomic_DNA"/>
</dbReference>
<protein>
    <submittedName>
        <fullName evidence="2">Uncharacterized protein</fullName>
    </submittedName>
</protein>
<reference evidence="2" key="1">
    <citation type="submission" date="2023-01" db="EMBL/GenBank/DDBJ databases">
        <authorList>
            <person name="Van Ghelder C."/>
            <person name="Rancurel C."/>
        </authorList>
    </citation>
    <scope>NUCLEOTIDE SEQUENCE</scope>
    <source>
        <strain evidence="2">CNCM I-4278</strain>
    </source>
</reference>
<dbReference type="AlphaFoldDB" id="A0A9W4U5N5"/>
<proteinExistence type="predicted"/>
<evidence type="ECO:0000313" key="2">
    <source>
        <dbReference type="EMBL" id="CAI6255707.1"/>
    </source>
</evidence>
<evidence type="ECO:0000313" key="3">
    <source>
        <dbReference type="Proteomes" id="UP001152607"/>
    </source>
</evidence>
<evidence type="ECO:0000256" key="1">
    <source>
        <dbReference type="SAM" id="MobiDB-lite"/>
    </source>
</evidence>
<keyword evidence="3" id="KW-1185">Reference proteome</keyword>
<feature type="compositionally biased region" description="Basic and acidic residues" evidence="1">
    <location>
        <begin position="89"/>
        <end position="107"/>
    </location>
</feature>
<name>A0A9W4U5N5_9PLEO</name>
<sequence>MADPTHLNVNPKFVLKDKDNYIRWHRKVAVPIGMQYGIATIWDGRTYIPNEPKLNDYIREAIWTPPEAPAAPVATQNPTPPPSTAGSKRAADGEPKEGPPDPLSKRLGWDLSVLDRSTRMEIARQTWKDYNARYQRLCKQQALAMDVLQQIVDNNIWRTQISKPENVNNPTKMWTSILAYYKPSPAETVTKCDQILSTLNSSKFKNVATYLTAMREAYGDARDVAPYYSWGFLAAKIVNGLDNRYSFVKDIYTINKVAHYDQDGFENFAKDLIAYEKNYQHEWPTGKSNPT</sequence>
<comment type="caution">
    <text evidence="2">The sequence shown here is derived from an EMBL/GenBank/DDBJ whole genome shotgun (WGS) entry which is preliminary data.</text>
</comment>
<gene>
    <name evidence="2" type="ORF">PDIGIT_LOCUS1146</name>
</gene>
<dbReference type="Proteomes" id="UP001152607">
    <property type="component" value="Unassembled WGS sequence"/>
</dbReference>